<sequence length="34" mass="4261">AHDEKFSFADWNKIKNQEATSRVRNRMLRRSRRR</sequence>
<evidence type="ECO:0000313" key="1">
    <source>
        <dbReference type="EMBL" id="VAW34071.1"/>
    </source>
</evidence>
<name>A0A3B0VDW8_9ZZZZ</name>
<protein>
    <submittedName>
        <fullName evidence="2">Uncharacterized protein</fullName>
    </submittedName>
</protein>
<accession>A0A3B0VDW8</accession>
<dbReference type="EMBL" id="UOEW01000207">
    <property type="protein sequence ID" value="VAW38523.1"/>
    <property type="molecule type" value="Genomic_DNA"/>
</dbReference>
<organism evidence="2">
    <name type="scientific">hydrothermal vent metagenome</name>
    <dbReference type="NCBI Taxonomy" id="652676"/>
    <lineage>
        <taxon>unclassified sequences</taxon>
        <taxon>metagenomes</taxon>
        <taxon>ecological metagenomes</taxon>
    </lineage>
</organism>
<feature type="non-terminal residue" evidence="2">
    <location>
        <position position="1"/>
    </location>
</feature>
<dbReference type="EMBL" id="UOEW01000056">
    <property type="protein sequence ID" value="VAW34071.1"/>
    <property type="molecule type" value="Genomic_DNA"/>
</dbReference>
<proteinExistence type="predicted"/>
<evidence type="ECO:0000313" key="2">
    <source>
        <dbReference type="EMBL" id="VAW38523.1"/>
    </source>
</evidence>
<dbReference type="AlphaFoldDB" id="A0A3B0VDW8"/>
<gene>
    <name evidence="2" type="ORF">MNBD_GAMMA01-1544</name>
    <name evidence="1" type="ORF">MNBD_GAMMA01-1681</name>
</gene>
<reference evidence="2" key="1">
    <citation type="submission" date="2018-06" db="EMBL/GenBank/DDBJ databases">
        <authorList>
            <person name="Zhirakovskaya E."/>
        </authorList>
    </citation>
    <scope>NUCLEOTIDE SEQUENCE</scope>
</reference>